<dbReference type="RefSeq" id="WP_016571117.1">
    <property type="nucleotide sequence ID" value="NZ_BHXC01000006.1"/>
</dbReference>
<dbReference type="PANTHER" id="PTHR31964">
    <property type="entry name" value="ADENINE NUCLEOTIDE ALPHA HYDROLASES-LIKE SUPERFAMILY PROTEIN"/>
    <property type="match status" value="1"/>
</dbReference>
<dbReference type="SUPFAM" id="SSF52402">
    <property type="entry name" value="Adenine nucleotide alpha hydrolases-like"/>
    <property type="match status" value="1"/>
</dbReference>
<feature type="domain" description="UspA" evidence="1">
    <location>
        <begin position="7"/>
        <end position="146"/>
    </location>
</feature>
<sequence length="176" mass="18449">MSRPGGRVVVGVSGSLGSLTALHRAAAEARVRDADLCAVLAWEPPGGNIPHRGGPGPTSTAAWRSMAVDRLAEALDDAFGSAGPGVPLERIVVCGKPGAVLVAVADRVEDLLVVGAGPRGRLHRAMWPSVGRYCLARCCCPVLAVPPSPLHRTLHAVHRRNAWNLPLRTEGLTESR</sequence>
<comment type="caution">
    <text evidence="2">The sequence shown here is derived from an EMBL/GenBank/DDBJ whole genome shotgun (WGS) entry which is preliminary data.</text>
</comment>
<name>A0A401QST5_STRNR</name>
<dbReference type="EMBL" id="BHXC01000006">
    <property type="protein sequence ID" value="GCB88466.1"/>
    <property type="molecule type" value="Genomic_DNA"/>
</dbReference>
<evidence type="ECO:0000313" key="2">
    <source>
        <dbReference type="EMBL" id="GCB88466.1"/>
    </source>
</evidence>
<dbReference type="Pfam" id="PF00582">
    <property type="entry name" value="Usp"/>
    <property type="match status" value="1"/>
</dbReference>
<reference evidence="2 3" key="1">
    <citation type="journal article" date="2019" name="Microbiol. Resour. Announc.">
        <title>Draft Genome Sequence of the Most Traditional epsilon-Poly-l-Lysine Producer, Streptomyces albulus NBRC14147.</title>
        <authorList>
            <person name="Yamanaka K."/>
            <person name="Hamano Y."/>
        </authorList>
    </citation>
    <scope>NUCLEOTIDE SEQUENCE [LARGE SCALE GENOMIC DNA]</scope>
    <source>
        <strain evidence="2 3">NBRC 14147</strain>
    </source>
</reference>
<dbReference type="InterPro" id="IPR006016">
    <property type="entry name" value="UspA"/>
</dbReference>
<dbReference type="Proteomes" id="UP000288351">
    <property type="component" value="Unassembled WGS sequence"/>
</dbReference>
<dbReference type="CDD" id="cd00293">
    <property type="entry name" value="USP-like"/>
    <property type="match status" value="1"/>
</dbReference>
<organism evidence="2 3">
    <name type="scientific">Streptomyces noursei</name>
    <name type="common">Streptomyces albulus</name>
    <dbReference type="NCBI Taxonomy" id="1971"/>
    <lineage>
        <taxon>Bacteria</taxon>
        <taxon>Bacillati</taxon>
        <taxon>Actinomycetota</taxon>
        <taxon>Actinomycetes</taxon>
        <taxon>Kitasatosporales</taxon>
        <taxon>Streptomycetaceae</taxon>
        <taxon>Streptomyces</taxon>
    </lineage>
</organism>
<evidence type="ECO:0000259" key="1">
    <source>
        <dbReference type="Pfam" id="PF00582"/>
    </source>
</evidence>
<accession>A0A401QST5</accession>
<dbReference type="AlphaFoldDB" id="A0A401QST5"/>
<gene>
    <name evidence="2" type="ORF">SALB_01136</name>
</gene>
<dbReference type="Gene3D" id="3.40.50.12370">
    <property type="match status" value="1"/>
</dbReference>
<evidence type="ECO:0000313" key="3">
    <source>
        <dbReference type="Proteomes" id="UP000288351"/>
    </source>
</evidence>
<dbReference type="PANTHER" id="PTHR31964:SF113">
    <property type="entry name" value="USPA DOMAIN-CONTAINING PROTEIN"/>
    <property type="match status" value="1"/>
</dbReference>
<proteinExistence type="predicted"/>
<protein>
    <submittedName>
        <fullName evidence="2">Universal stress protein</fullName>
    </submittedName>
</protein>